<accession>A0A653E4Z1</accession>
<proteinExistence type="predicted"/>
<evidence type="ECO:0000313" key="1">
    <source>
        <dbReference type="EMBL" id="VEV97807.1"/>
    </source>
</evidence>
<dbReference type="AlphaFoldDB" id="A0A653E4Z1"/>
<organism evidence="1">
    <name type="scientific">Pseudomonas marincola</name>
    <dbReference type="NCBI Taxonomy" id="437900"/>
    <lineage>
        <taxon>Bacteria</taxon>
        <taxon>Pseudomonadati</taxon>
        <taxon>Pseudomonadota</taxon>
        <taxon>Gammaproteobacteria</taxon>
        <taxon>Pseudomonadales</taxon>
        <taxon>Pseudomonadaceae</taxon>
        <taxon>Pseudomonas</taxon>
    </lineage>
</organism>
<sequence length="61" mass="6737">MVRPARQIAPNRLGNANRSYLNSAKLLRLHALFNTVQLNVGHPASIVCTASHRPFSGTERL</sequence>
<reference evidence="1" key="1">
    <citation type="submission" date="2019-02" db="EMBL/GenBank/DDBJ databases">
        <authorList>
            <consortium name="Genoscope - CEA"/>
            <person name="William W."/>
        </authorList>
    </citation>
    <scope>NUCLEOTIDE SEQUENCE [LARGE SCALE GENOMIC DNA]</scope>
    <source>
        <strain evidence="1">YSy11</strain>
    </source>
</reference>
<name>A0A653E4Z1_9PSED</name>
<gene>
    <name evidence="1" type="ORF">PMYSY11_2762</name>
</gene>
<protein>
    <submittedName>
        <fullName evidence="1">Uncharacterized protein</fullName>
    </submittedName>
</protein>
<dbReference type="EMBL" id="LR215729">
    <property type="protein sequence ID" value="VEV97807.1"/>
    <property type="molecule type" value="Genomic_DNA"/>
</dbReference>